<dbReference type="SUPFAM" id="SSF158372">
    <property type="entry name" value="AF1782-like"/>
    <property type="match status" value="2"/>
</dbReference>
<evidence type="ECO:0000313" key="3">
    <source>
        <dbReference type="Proteomes" id="UP001283212"/>
    </source>
</evidence>
<dbReference type="Gene3D" id="1.20.1270.90">
    <property type="entry name" value="AF1782-like"/>
    <property type="match status" value="2"/>
</dbReference>
<proteinExistence type="predicted"/>
<feature type="domain" description="DUF357" evidence="1">
    <location>
        <begin position="6"/>
        <end position="77"/>
    </location>
</feature>
<name>A0AAE4MHH1_9EURY</name>
<evidence type="ECO:0000313" key="2">
    <source>
        <dbReference type="EMBL" id="MDV0444329.1"/>
    </source>
</evidence>
<dbReference type="Proteomes" id="UP001283212">
    <property type="component" value="Unassembled WGS sequence"/>
</dbReference>
<protein>
    <recommendedName>
        <fullName evidence="1">DUF357 domain-containing protein</fullName>
    </recommendedName>
</protein>
<evidence type="ECO:0000259" key="1">
    <source>
        <dbReference type="Pfam" id="PF04010"/>
    </source>
</evidence>
<comment type="caution">
    <text evidence="2">The sequence shown here is derived from an EMBL/GenBank/DDBJ whole genome shotgun (WGS) entry which is preliminary data.</text>
</comment>
<feature type="domain" description="DUF357" evidence="1">
    <location>
        <begin position="106"/>
        <end position="178"/>
    </location>
</feature>
<dbReference type="RefSeq" id="WP_338096825.1">
    <property type="nucleotide sequence ID" value="NZ_JAWDKB010000007.1"/>
</dbReference>
<gene>
    <name evidence="2" type="ORF">McpCs1_17350</name>
</gene>
<dbReference type="AlphaFoldDB" id="A0AAE4MHH1"/>
<dbReference type="InterPro" id="IPR036809">
    <property type="entry name" value="AF1782-like_sf"/>
</dbReference>
<dbReference type="InterPro" id="IPR023140">
    <property type="entry name" value="DUF357"/>
</dbReference>
<keyword evidence="3" id="KW-1185">Reference proteome</keyword>
<dbReference type="Pfam" id="PF04010">
    <property type="entry name" value="DUF357"/>
    <property type="match status" value="2"/>
</dbReference>
<dbReference type="EMBL" id="JAWDKB010000007">
    <property type="protein sequence ID" value="MDV0444329.1"/>
    <property type="molecule type" value="Genomic_DNA"/>
</dbReference>
<reference evidence="2 3" key="1">
    <citation type="submission" date="2023-06" db="EMBL/GenBank/DDBJ databases">
        <title>Genome sequence of Methancorpusculaceae sp. Cs1.</title>
        <authorList>
            <person name="Protasov E."/>
            <person name="Platt K."/>
            <person name="Poehlein A."/>
            <person name="Daniel R."/>
            <person name="Brune A."/>
        </authorList>
    </citation>
    <scope>NUCLEOTIDE SEQUENCE [LARGE SCALE GENOMIC DNA]</scope>
    <source>
        <strain evidence="2 3">Cs1</strain>
    </source>
</reference>
<organism evidence="2 3">
    <name type="scientific">Methanorbis rubei</name>
    <dbReference type="NCBI Taxonomy" id="3028300"/>
    <lineage>
        <taxon>Archaea</taxon>
        <taxon>Methanobacteriati</taxon>
        <taxon>Methanobacteriota</taxon>
        <taxon>Stenosarchaea group</taxon>
        <taxon>Methanomicrobia</taxon>
        <taxon>Methanomicrobiales</taxon>
        <taxon>Methanocorpusculaceae</taxon>
        <taxon>Methanorbis</taxon>
    </lineage>
</organism>
<sequence length="189" mass="20446">MLIQTYGEKYQTAASAATATAPADTAVGSTAAEILEMVSCYAYDGMVFYRKGDLVNASASFAYGYGWLDAGCMLGFLNGTTSTGPSEITEKIPEALHEHLAEKTRRYKRMLTEAAGCVVILPDTETPMYRAAVKVQAIVTAEFNRANDIFSTGDEMNALAHFSYGYGWLDCGVRSGLFGITGDRHLFTI</sequence>
<accession>A0AAE4MHH1</accession>